<dbReference type="OrthoDB" id="74360at2759"/>
<accession>B0DYA4</accession>
<evidence type="ECO:0000313" key="2">
    <source>
        <dbReference type="Proteomes" id="UP000001194"/>
    </source>
</evidence>
<protein>
    <submittedName>
        <fullName evidence="1">Predicted protein</fullName>
    </submittedName>
</protein>
<name>B0DYA4_LACBS</name>
<organism evidence="2">
    <name type="scientific">Laccaria bicolor (strain S238N-H82 / ATCC MYA-4686)</name>
    <name type="common">Bicoloured deceiver</name>
    <name type="synonym">Laccaria laccata var. bicolor</name>
    <dbReference type="NCBI Taxonomy" id="486041"/>
    <lineage>
        <taxon>Eukaryota</taxon>
        <taxon>Fungi</taxon>
        <taxon>Dikarya</taxon>
        <taxon>Basidiomycota</taxon>
        <taxon>Agaricomycotina</taxon>
        <taxon>Agaricomycetes</taxon>
        <taxon>Agaricomycetidae</taxon>
        <taxon>Agaricales</taxon>
        <taxon>Agaricineae</taxon>
        <taxon>Hydnangiaceae</taxon>
        <taxon>Laccaria</taxon>
    </lineage>
</organism>
<evidence type="ECO:0000313" key="1">
    <source>
        <dbReference type="EMBL" id="EDR00354.1"/>
    </source>
</evidence>
<dbReference type="EMBL" id="DS547150">
    <property type="protein sequence ID" value="EDR00354.1"/>
    <property type="molecule type" value="Genomic_DNA"/>
</dbReference>
<dbReference type="AlphaFoldDB" id="B0DYA4"/>
<dbReference type="InParanoid" id="B0DYA4"/>
<dbReference type="GeneID" id="6084607"/>
<proteinExistence type="predicted"/>
<dbReference type="Proteomes" id="UP000001194">
    <property type="component" value="Unassembled WGS sequence"/>
</dbReference>
<gene>
    <name evidence="1" type="ORF">LACBIDRAFT_314321</name>
</gene>
<reference evidence="1 2" key="1">
    <citation type="journal article" date="2008" name="Nature">
        <title>The genome of Laccaria bicolor provides insights into mycorrhizal symbiosis.</title>
        <authorList>
            <person name="Martin F."/>
            <person name="Aerts A."/>
            <person name="Ahren D."/>
            <person name="Brun A."/>
            <person name="Danchin E.G.J."/>
            <person name="Duchaussoy F."/>
            <person name="Gibon J."/>
            <person name="Kohler A."/>
            <person name="Lindquist E."/>
            <person name="Pereda V."/>
            <person name="Salamov A."/>
            <person name="Shapiro H.J."/>
            <person name="Wuyts J."/>
            <person name="Blaudez D."/>
            <person name="Buee M."/>
            <person name="Brokstein P."/>
            <person name="Canbaeck B."/>
            <person name="Cohen D."/>
            <person name="Courty P.E."/>
            <person name="Coutinho P.M."/>
            <person name="Delaruelle C."/>
            <person name="Detter J.C."/>
            <person name="Deveau A."/>
            <person name="DiFazio S."/>
            <person name="Duplessis S."/>
            <person name="Fraissinet-Tachet L."/>
            <person name="Lucic E."/>
            <person name="Frey-Klett P."/>
            <person name="Fourrey C."/>
            <person name="Feussner I."/>
            <person name="Gay G."/>
            <person name="Grimwood J."/>
            <person name="Hoegger P.J."/>
            <person name="Jain P."/>
            <person name="Kilaru S."/>
            <person name="Labbe J."/>
            <person name="Lin Y.C."/>
            <person name="Legue V."/>
            <person name="Le Tacon F."/>
            <person name="Marmeisse R."/>
            <person name="Melayah D."/>
            <person name="Montanini B."/>
            <person name="Muratet M."/>
            <person name="Nehls U."/>
            <person name="Niculita-Hirzel H."/>
            <person name="Oudot-Le Secq M.P."/>
            <person name="Peter M."/>
            <person name="Quesneville H."/>
            <person name="Rajashekar B."/>
            <person name="Reich M."/>
            <person name="Rouhier N."/>
            <person name="Schmutz J."/>
            <person name="Yin T."/>
            <person name="Chalot M."/>
            <person name="Henrissat B."/>
            <person name="Kuees U."/>
            <person name="Lucas S."/>
            <person name="Van de Peer Y."/>
            <person name="Podila G.K."/>
            <person name="Polle A."/>
            <person name="Pukkila P.J."/>
            <person name="Richardson P.M."/>
            <person name="Rouze P."/>
            <person name="Sanders I.R."/>
            <person name="Stajich J.E."/>
            <person name="Tunlid A."/>
            <person name="Tuskan G."/>
            <person name="Grigoriev I.V."/>
        </authorList>
    </citation>
    <scope>NUCLEOTIDE SEQUENCE [LARGE SCALE GENOMIC DNA]</scope>
    <source>
        <strain evidence="2">S238N-H82 / ATCC MYA-4686</strain>
    </source>
</reference>
<dbReference type="RefSeq" id="XP_001888913.1">
    <property type="nucleotide sequence ID" value="XM_001888878.1"/>
</dbReference>
<dbReference type="HOGENOM" id="CLU_2498250_0_0_1"/>
<sequence length="86" mass="9996">MLEAGQSEFGEVETPSHILGTGMRLRVCMILFSPLFLFPPTWPVYAPVVKPANWLEHYAEIFELNVWLSLNITSIDRDPVWDSRYR</sequence>
<keyword evidence="2" id="KW-1185">Reference proteome</keyword>
<dbReference type="KEGG" id="lbc:LACBIDRAFT_314321"/>